<accession>A0A4R1LTS4</accession>
<keyword evidence="2" id="KW-1185">Reference proteome</keyword>
<dbReference type="Proteomes" id="UP000294616">
    <property type="component" value="Unassembled WGS sequence"/>
</dbReference>
<evidence type="ECO:0000313" key="2">
    <source>
        <dbReference type="Proteomes" id="UP000294616"/>
    </source>
</evidence>
<keyword evidence="1" id="KW-0645">Protease</keyword>
<protein>
    <submittedName>
        <fullName evidence="1">Carboxypeptidase-like protein</fullName>
    </submittedName>
</protein>
<dbReference type="Gene3D" id="2.60.40.1120">
    <property type="entry name" value="Carboxypeptidase-like, regulatory domain"/>
    <property type="match status" value="1"/>
</dbReference>
<comment type="caution">
    <text evidence="1">The sequence shown here is derived from an EMBL/GenBank/DDBJ whole genome shotgun (WGS) entry which is preliminary data.</text>
</comment>
<evidence type="ECO:0000313" key="1">
    <source>
        <dbReference type="EMBL" id="TCK80669.1"/>
    </source>
</evidence>
<reference evidence="1 2" key="1">
    <citation type="submission" date="2019-03" db="EMBL/GenBank/DDBJ databases">
        <title>Genomic Encyclopedia of Archaeal and Bacterial Type Strains, Phase II (KMG-II): from individual species to whole genera.</title>
        <authorList>
            <person name="Goeker M."/>
        </authorList>
    </citation>
    <scope>NUCLEOTIDE SEQUENCE [LARGE SCALE GENOMIC DNA]</scope>
    <source>
        <strain evidence="1 2">DSM 22554</strain>
    </source>
</reference>
<dbReference type="SUPFAM" id="SSF49464">
    <property type="entry name" value="Carboxypeptidase regulatory domain-like"/>
    <property type="match status" value="1"/>
</dbReference>
<proteinExistence type="predicted"/>
<dbReference type="GO" id="GO:0004180">
    <property type="term" value="F:carboxypeptidase activity"/>
    <property type="evidence" value="ECO:0007669"/>
    <property type="project" value="UniProtKB-KW"/>
</dbReference>
<keyword evidence="1" id="KW-0121">Carboxypeptidase</keyword>
<sequence>MTKSIIFKSITFICFVLLQTGFVFGQTTSVRGIITDLVTGETLPYVTVTVPGTTIGTSADDDGRYTIKLSGSQTKLKFNFIGYLPVEVDVKPGIDQVINIEMDVNEDMLDAVVITGKRGRYRNRDNPAVELIKKVIEHKAENQMGAHEYVQYEQYEKITFALSNLSEKFKNKKIFQNYQFLFNEQDSTDMGGRITLPAYMEEKLSNVYYRGDPEKKKQYVLANKKAEFDPRFIDNDGLSAYFNRLYEDINIYDNNISIATNLLLSPIANNSPTFYKFFITDTIKTNDPWLVELSFIPRNKADLLFEGKLYITLEGNYAVEGAYLTVNNDINLNFMRGLEADLEFDKNDDGRYSLSKSTLAMEFAITEKGGGMYGERTVDYQNYVFGKPQPDSIYSGPAEVIAYNVEEKKDENYWNDIRPLPLSADEVSIYRNVDTLQTIKSFRRFMDISTLVLAGYKSFGKFEMGPANTFYSFNPVEGFRLRIGGRTTPEFNKRFYAETYAAYGFRDEKWKYFLSGTYSFNKRSIYKFPGNYLRASFQRDTKIPGQELRFVQEDNFLLSFKRGDNQRWLYNDIYRLEYVREFENHLSFNAGFTKWKQTPAGILTYQRLNTAGNSVNVESLNTSELNFQIRYAPNEQYYQGKLYRTPIFNKYPIFTLNYDMGMKGFLDGEYNYHKLSGSIFKRIYLSQLGYADVTAEGGYIFGKNIPFPLLTIHRANQTYAYQLNSYNLMNFMEFMSDKYAAIDVQYYMNGFLFNKIPLIKKLKLREVFSFKSLWGSLRNENNPTYNTNNNLFLFPLDENGMPISYTLNKEPYIEGSVGIANIFKLFRVDLVKRFSYLDNPGVSEWGVRARFKLDF</sequence>
<gene>
    <name evidence="1" type="ORF">C8N28_2414</name>
</gene>
<dbReference type="InterPro" id="IPR043741">
    <property type="entry name" value="DUF5686"/>
</dbReference>
<dbReference type="Pfam" id="PF18939">
    <property type="entry name" value="DUF5686"/>
    <property type="match status" value="1"/>
</dbReference>
<dbReference type="AlphaFoldDB" id="A0A4R1LTS4"/>
<dbReference type="InterPro" id="IPR008969">
    <property type="entry name" value="CarboxyPept-like_regulatory"/>
</dbReference>
<name>A0A4R1LTS4_9SPHI</name>
<dbReference type="Pfam" id="PF13715">
    <property type="entry name" value="CarbopepD_reg_2"/>
    <property type="match status" value="1"/>
</dbReference>
<dbReference type="EMBL" id="SMGO01000003">
    <property type="protein sequence ID" value="TCK80669.1"/>
    <property type="molecule type" value="Genomic_DNA"/>
</dbReference>
<dbReference type="OrthoDB" id="983143at2"/>
<keyword evidence="1" id="KW-0378">Hydrolase</keyword>
<dbReference type="RefSeq" id="WP_132225217.1">
    <property type="nucleotide sequence ID" value="NZ_SMGO01000003.1"/>
</dbReference>
<organism evidence="1 2">
    <name type="scientific">Albibacterium bauzanense</name>
    <dbReference type="NCBI Taxonomy" id="653929"/>
    <lineage>
        <taxon>Bacteria</taxon>
        <taxon>Pseudomonadati</taxon>
        <taxon>Bacteroidota</taxon>
        <taxon>Sphingobacteriia</taxon>
        <taxon>Sphingobacteriales</taxon>
        <taxon>Sphingobacteriaceae</taxon>
        <taxon>Albibacterium</taxon>
    </lineage>
</organism>